<feature type="transmembrane region" description="Helical" evidence="4">
    <location>
        <begin position="137"/>
        <end position="158"/>
    </location>
</feature>
<dbReference type="GO" id="GO:0003700">
    <property type="term" value="F:DNA-binding transcription factor activity"/>
    <property type="evidence" value="ECO:0007669"/>
    <property type="project" value="InterPro"/>
</dbReference>
<evidence type="ECO:0000256" key="4">
    <source>
        <dbReference type="SAM" id="Phobius"/>
    </source>
</evidence>
<sequence>METVKLWTILFLCIAIQGFFLSFLIATRKNRPHKRADLFLSAFIGLFSTIMLFWVGHWNKLFDAYHILSFIYRPIPLLIGPFLFYYVKSFFEKTDRRDLLHLLPFMIVSAYFLPVYLNYSYSPDIHSLLWKWEALGSFINSANTISILFYSVYLYAYYRSKNKLLTRELRTARLKLLRLIIIFFGIFSVIALANLWIRMTLSNHPIITDFIMSLLISFFIYTIGYLGFNNSALMRVFDKELPAMYSSSKLKANDADLLLSKLIGYLEQQQPYLKEGYKISELSSETDIPSHHISELLNKYHRKSFSDVINEYRIREAKKLLLSDHYRNTKVSAVGFDVGFNSPSTFYSWFKKITGTSPASYQKEGLG</sequence>
<feature type="transmembrane region" description="Helical" evidence="4">
    <location>
        <begin position="210"/>
        <end position="228"/>
    </location>
</feature>
<dbReference type="PANTHER" id="PTHR43280:SF29">
    <property type="entry name" value="ARAC-FAMILY TRANSCRIPTIONAL REGULATOR"/>
    <property type="match status" value="1"/>
</dbReference>
<dbReference type="Proteomes" id="UP000468581">
    <property type="component" value="Unassembled WGS sequence"/>
</dbReference>
<keyword evidence="4" id="KW-1133">Transmembrane helix</keyword>
<evidence type="ECO:0000256" key="1">
    <source>
        <dbReference type="ARBA" id="ARBA00023015"/>
    </source>
</evidence>
<keyword evidence="3" id="KW-0804">Transcription</keyword>
<comment type="caution">
    <text evidence="6">The sequence shown here is derived from an EMBL/GenBank/DDBJ whole genome shotgun (WGS) entry which is preliminary data.</text>
</comment>
<dbReference type="InterPro" id="IPR018060">
    <property type="entry name" value="HTH_AraC"/>
</dbReference>
<feature type="transmembrane region" description="Helical" evidence="4">
    <location>
        <begin position="179"/>
        <end position="198"/>
    </location>
</feature>
<dbReference type="Gene3D" id="1.10.10.60">
    <property type="entry name" value="Homeodomain-like"/>
    <property type="match status" value="1"/>
</dbReference>
<dbReference type="PANTHER" id="PTHR43280">
    <property type="entry name" value="ARAC-FAMILY TRANSCRIPTIONAL REGULATOR"/>
    <property type="match status" value="1"/>
</dbReference>
<dbReference type="InterPro" id="IPR009057">
    <property type="entry name" value="Homeodomain-like_sf"/>
</dbReference>
<keyword evidence="7" id="KW-1185">Reference proteome</keyword>
<evidence type="ECO:0000256" key="3">
    <source>
        <dbReference type="ARBA" id="ARBA00023163"/>
    </source>
</evidence>
<keyword evidence="1" id="KW-0805">Transcription regulation</keyword>
<evidence type="ECO:0000313" key="6">
    <source>
        <dbReference type="EMBL" id="NER13482.1"/>
    </source>
</evidence>
<dbReference type="PROSITE" id="PS01124">
    <property type="entry name" value="HTH_ARAC_FAMILY_2"/>
    <property type="match status" value="1"/>
</dbReference>
<feature type="domain" description="HTH araC/xylS-type" evidence="5">
    <location>
        <begin position="260"/>
        <end position="364"/>
    </location>
</feature>
<dbReference type="Pfam" id="PF12833">
    <property type="entry name" value="HTH_18"/>
    <property type="match status" value="1"/>
</dbReference>
<protein>
    <submittedName>
        <fullName evidence="6">Helix-turn-helix domain-containing protein</fullName>
    </submittedName>
</protein>
<feature type="transmembrane region" description="Helical" evidence="4">
    <location>
        <begin position="6"/>
        <end position="26"/>
    </location>
</feature>
<dbReference type="AlphaFoldDB" id="A0A6P0ULS5"/>
<dbReference type="RefSeq" id="WP_163606521.1">
    <property type="nucleotide sequence ID" value="NZ_JAABOO010000002.1"/>
</dbReference>
<dbReference type="EMBL" id="JAABOO010000002">
    <property type="protein sequence ID" value="NER13482.1"/>
    <property type="molecule type" value="Genomic_DNA"/>
</dbReference>
<dbReference type="GO" id="GO:0043565">
    <property type="term" value="F:sequence-specific DNA binding"/>
    <property type="evidence" value="ECO:0007669"/>
    <property type="project" value="InterPro"/>
</dbReference>
<dbReference type="PROSITE" id="PS00041">
    <property type="entry name" value="HTH_ARAC_FAMILY_1"/>
    <property type="match status" value="1"/>
</dbReference>
<keyword evidence="4" id="KW-0472">Membrane</keyword>
<keyword evidence="4" id="KW-0812">Transmembrane</keyword>
<evidence type="ECO:0000256" key="2">
    <source>
        <dbReference type="ARBA" id="ARBA00023125"/>
    </source>
</evidence>
<accession>A0A6P0ULS5</accession>
<dbReference type="SMART" id="SM00342">
    <property type="entry name" value="HTH_ARAC"/>
    <property type="match status" value="1"/>
</dbReference>
<proteinExistence type="predicted"/>
<evidence type="ECO:0000313" key="7">
    <source>
        <dbReference type="Proteomes" id="UP000468581"/>
    </source>
</evidence>
<dbReference type="InterPro" id="IPR018062">
    <property type="entry name" value="HTH_AraC-typ_CS"/>
</dbReference>
<keyword evidence="2" id="KW-0238">DNA-binding</keyword>
<reference evidence="6 7" key="1">
    <citation type="submission" date="2020-01" db="EMBL/GenBank/DDBJ databases">
        <title>Leptobacterium flavescens.</title>
        <authorList>
            <person name="Wang G."/>
        </authorList>
    </citation>
    <scope>NUCLEOTIDE SEQUENCE [LARGE SCALE GENOMIC DNA]</scope>
    <source>
        <strain evidence="6 7">KCTC 22160</strain>
    </source>
</reference>
<feature type="transmembrane region" description="Helical" evidence="4">
    <location>
        <begin position="38"/>
        <end position="58"/>
    </location>
</feature>
<gene>
    <name evidence="6" type="ORF">GWK08_08545</name>
</gene>
<evidence type="ECO:0000259" key="5">
    <source>
        <dbReference type="PROSITE" id="PS01124"/>
    </source>
</evidence>
<dbReference type="SUPFAM" id="SSF46689">
    <property type="entry name" value="Homeodomain-like"/>
    <property type="match status" value="1"/>
</dbReference>
<organism evidence="6 7">
    <name type="scientific">Leptobacterium flavescens</name>
    <dbReference type="NCBI Taxonomy" id="472055"/>
    <lineage>
        <taxon>Bacteria</taxon>
        <taxon>Pseudomonadati</taxon>
        <taxon>Bacteroidota</taxon>
        <taxon>Flavobacteriia</taxon>
        <taxon>Flavobacteriales</taxon>
        <taxon>Flavobacteriaceae</taxon>
        <taxon>Leptobacterium</taxon>
    </lineage>
</organism>
<feature type="transmembrane region" description="Helical" evidence="4">
    <location>
        <begin position="99"/>
        <end position="117"/>
    </location>
</feature>
<feature type="transmembrane region" description="Helical" evidence="4">
    <location>
        <begin position="64"/>
        <end position="87"/>
    </location>
</feature>
<name>A0A6P0ULS5_9FLAO</name>